<evidence type="ECO:0000313" key="3">
    <source>
        <dbReference type="Proteomes" id="UP001336020"/>
    </source>
</evidence>
<dbReference type="RefSeq" id="WP_330131399.1">
    <property type="nucleotide sequence ID" value="NZ_JAUTXY010000001.1"/>
</dbReference>
<dbReference type="Proteomes" id="UP001336020">
    <property type="component" value="Unassembled WGS sequence"/>
</dbReference>
<evidence type="ECO:0000256" key="1">
    <source>
        <dbReference type="SAM" id="SignalP"/>
    </source>
</evidence>
<keyword evidence="3" id="KW-1185">Reference proteome</keyword>
<sequence>MGGPVMRSAAVVIGLAVTLVAGCSSSEDAAESVPTRDPATAAVAPAVTTTPAGVVTPLAESVEAMVIAPGTSVVAALVDDGQQLLLIDGAGADPREVALPTAAATVSPGPDGTVLAPAAGVVAQVDTTTGTVTEVPVDGEALSAAVLPDGRWAVGTSNGTVLIVAPETGDVESTIRGLVSVDALTVTDDTVAALDRHQTSITELDLEDSNLRIALRAGDGATQMTSDPFGRVLVTDTDGDELLVHTLDSLVLRQRYPVGPAPYAVAYDEKRDLVWVTLTGSNEVVGYDLSTGIPRERHRFATVRQPNSLAVDPADAALVVASATGDGLQRIPVEG</sequence>
<keyword evidence="1" id="KW-0732">Signal</keyword>
<dbReference type="PANTHER" id="PTHR47197:SF3">
    <property type="entry name" value="DIHYDRO-HEME D1 DEHYDROGENASE"/>
    <property type="match status" value="1"/>
</dbReference>
<dbReference type="SUPFAM" id="SSF101898">
    <property type="entry name" value="NHL repeat"/>
    <property type="match status" value="1"/>
</dbReference>
<feature type="chain" id="PRO_5047141866" description="Streptogramin lyase" evidence="1">
    <location>
        <begin position="30"/>
        <end position="335"/>
    </location>
</feature>
<dbReference type="PROSITE" id="PS51257">
    <property type="entry name" value="PROKAR_LIPOPROTEIN"/>
    <property type="match status" value="1"/>
</dbReference>
<gene>
    <name evidence="2" type="ORF">Q7514_00920</name>
</gene>
<reference evidence="2 3" key="1">
    <citation type="submission" date="2023-07" db="EMBL/GenBank/DDBJ databases">
        <authorList>
            <person name="Girao M."/>
            <person name="Carvalho M.F."/>
        </authorList>
    </citation>
    <scope>NUCLEOTIDE SEQUENCE [LARGE SCALE GENOMIC DNA]</scope>
    <source>
        <strain evidence="2 3">YIM65754</strain>
    </source>
</reference>
<dbReference type="InterPro" id="IPR051200">
    <property type="entry name" value="Host-pathogen_enzymatic-act"/>
</dbReference>
<evidence type="ECO:0000313" key="2">
    <source>
        <dbReference type="EMBL" id="MEE2056089.1"/>
    </source>
</evidence>
<feature type="signal peptide" evidence="1">
    <location>
        <begin position="1"/>
        <end position="29"/>
    </location>
</feature>
<dbReference type="EMBL" id="JAUTXY010000001">
    <property type="protein sequence ID" value="MEE2056089.1"/>
    <property type="molecule type" value="Genomic_DNA"/>
</dbReference>
<organism evidence="2 3">
    <name type="scientific">Rhodococcus artemisiae</name>
    <dbReference type="NCBI Taxonomy" id="714159"/>
    <lineage>
        <taxon>Bacteria</taxon>
        <taxon>Bacillati</taxon>
        <taxon>Actinomycetota</taxon>
        <taxon>Actinomycetes</taxon>
        <taxon>Mycobacteriales</taxon>
        <taxon>Nocardiaceae</taxon>
        <taxon>Rhodococcus</taxon>
    </lineage>
</organism>
<protein>
    <recommendedName>
        <fullName evidence="4">Streptogramin lyase</fullName>
    </recommendedName>
</protein>
<accession>A0ABU7L3G0</accession>
<comment type="caution">
    <text evidence="2">The sequence shown here is derived from an EMBL/GenBank/DDBJ whole genome shotgun (WGS) entry which is preliminary data.</text>
</comment>
<dbReference type="PANTHER" id="PTHR47197">
    <property type="entry name" value="PROTEIN NIRF"/>
    <property type="match status" value="1"/>
</dbReference>
<dbReference type="InterPro" id="IPR015943">
    <property type="entry name" value="WD40/YVTN_repeat-like_dom_sf"/>
</dbReference>
<evidence type="ECO:0008006" key="4">
    <source>
        <dbReference type="Google" id="ProtNLM"/>
    </source>
</evidence>
<name>A0ABU7L3G0_9NOCA</name>
<proteinExistence type="predicted"/>
<dbReference type="Gene3D" id="2.130.10.10">
    <property type="entry name" value="YVTN repeat-like/Quinoprotein amine dehydrogenase"/>
    <property type="match status" value="2"/>
</dbReference>